<evidence type="ECO:0000313" key="2">
    <source>
        <dbReference type="EMBL" id="QMU95574.1"/>
    </source>
</evidence>
<feature type="region of interest" description="Disordered" evidence="1">
    <location>
        <begin position="1"/>
        <end position="26"/>
    </location>
</feature>
<evidence type="ECO:0000313" key="3">
    <source>
        <dbReference type="Proteomes" id="UP001231141"/>
    </source>
</evidence>
<dbReference type="Proteomes" id="UP001231141">
    <property type="component" value="Segment"/>
</dbReference>
<sequence>MDFPTSRHNTMVYAPTTESSPPSARTRSRYHTLLLEKIRNLINRAFLQDRTLEGQVEEMEMVVLPSNLEVQEAMEVTQTCLEDLHHAVTHLQDKVAHLQTQVTQIQADLQAIRRHQEEVVVLNTVAQQKRGKTSL</sequence>
<protein>
    <submittedName>
        <fullName evidence="2">Uncharacterized protein</fullName>
    </submittedName>
</protein>
<keyword evidence="3" id="KW-1185">Reference proteome</keyword>
<accession>A0A7G4YW93</accession>
<feature type="compositionally biased region" description="Polar residues" evidence="1">
    <location>
        <begin position="16"/>
        <end position="25"/>
    </location>
</feature>
<name>A0A7G4YW93_9VIRU</name>
<proteinExistence type="predicted"/>
<dbReference type="EMBL" id="MN745083">
    <property type="protein sequence ID" value="QMU95574.1"/>
    <property type="molecule type" value="Genomic_RNA"/>
</dbReference>
<reference evidence="2" key="1">
    <citation type="journal article" date="2020" name="Microb. Ecol.">
        <title>The RNA Virome and Its Dynamics in an Invasive Fruit Fly, Bactrocera dorsalis, Imply Interactions Between Host and Viruses.</title>
        <authorList>
            <person name="Zhang W."/>
            <person name="Gu Q."/>
            <person name="Niu J."/>
            <person name="Wang J.J."/>
        </authorList>
    </citation>
    <scope>NUCLEOTIDE SEQUENCE</scope>
    <source>
        <strain evidence="2">BDTLV2.abc8</strain>
    </source>
</reference>
<evidence type="ECO:0000256" key="1">
    <source>
        <dbReference type="SAM" id="MobiDB-lite"/>
    </source>
</evidence>
<organism evidence="2 3">
    <name type="scientific">Bactrocera dorsalis toti-like virus 2</name>
    <dbReference type="NCBI Taxonomy" id="2760898"/>
    <lineage>
        <taxon>Viruses</taxon>
        <taxon>Riboviria</taxon>
        <taxon>Orthornavirae</taxon>
        <taxon>Duplornaviricota</taxon>
        <taxon>Chrymotiviricetes</taxon>
        <taxon>Ghabrivirales</taxon>
        <taxon>Betatotivirineae</taxon>
        <taxon>Inseviridae</taxon>
        <taxon>Insevirus</taxon>
        <taxon>Insevirus jyuroku</taxon>
    </lineage>
</organism>